<organism evidence="2 3">
    <name type="scientific">Methanothrix harundinacea</name>
    <dbReference type="NCBI Taxonomy" id="301375"/>
    <lineage>
        <taxon>Archaea</taxon>
        <taxon>Methanobacteriati</taxon>
        <taxon>Methanobacteriota</taxon>
        <taxon>Stenosarchaea group</taxon>
        <taxon>Methanomicrobia</taxon>
        <taxon>Methanotrichales</taxon>
        <taxon>Methanotrichaceae</taxon>
        <taxon>Methanothrix</taxon>
    </lineage>
</organism>
<comment type="caution">
    <text evidence="2">The sequence shown here is derived from an EMBL/GenBank/DDBJ whole genome shotgun (WGS) entry which is preliminary data.</text>
</comment>
<protein>
    <submittedName>
        <fullName evidence="2">Uncharacterized protein</fullName>
    </submittedName>
</protein>
<evidence type="ECO:0000313" key="3">
    <source>
        <dbReference type="Proteomes" id="UP000053961"/>
    </source>
</evidence>
<dbReference type="EMBL" id="LGFT01000043">
    <property type="protein sequence ID" value="KUK43889.1"/>
    <property type="molecule type" value="Genomic_DNA"/>
</dbReference>
<accession>A0A101IMM0</accession>
<sequence>MADPWRTLTAAETLVVGWRAAPKAERCPARLGPCWAVVKFGRLVHLLALGR</sequence>
<evidence type="ECO:0000313" key="2">
    <source>
        <dbReference type="EMBL" id="KUK97665.1"/>
    </source>
</evidence>
<dbReference type="AlphaFoldDB" id="A0A101IMM0"/>
<proteinExistence type="predicted"/>
<dbReference type="PATRIC" id="fig|301375.6.peg.1082"/>
<gene>
    <name evidence="1" type="ORF">XD72_1745</name>
    <name evidence="2" type="ORF">XE07_0079</name>
</gene>
<reference evidence="3 4" key="2">
    <citation type="journal article" date="2015" name="MBio">
        <title>Genome-Resolved Metagenomic Analysis Reveals Roles for Candidate Phyla and Other Microbial Community Members in Biogeochemical Transformations in Oil Reservoirs.</title>
        <authorList>
            <person name="Hu P."/>
            <person name="Tom L."/>
            <person name="Singh A."/>
            <person name="Thomas B.C."/>
            <person name="Baker B.J."/>
            <person name="Piceno Y.M."/>
            <person name="Andersen G.L."/>
            <person name="Banfield J.F."/>
        </authorList>
    </citation>
    <scope>NUCLEOTIDE SEQUENCE [LARGE SCALE GENOMIC DNA]</scope>
    <source>
        <strain evidence="1">57_489</strain>
    </source>
</reference>
<dbReference type="Proteomes" id="UP000057043">
    <property type="component" value="Unassembled WGS sequence"/>
</dbReference>
<dbReference type="Proteomes" id="UP000053961">
    <property type="component" value="Unassembled WGS sequence"/>
</dbReference>
<evidence type="ECO:0000313" key="1">
    <source>
        <dbReference type="EMBL" id="KUK43889.1"/>
    </source>
</evidence>
<reference evidence="2" key="1">
    <citation type="journal article" date="2015" name="MBio">
        <title>Genome-resolved metagenomic analysis reveals roles for candidate phyla and other microbial community members in biogeochemical transformations in oil reservoirs.</title>
        <authorList>
            <person name="Hu P."/>
            <person name="Tom L."/>
            <person name="Singh A."/>
            <person name="Thomas B.C."/>
            <person name="Baker B.J."/>
            <person name="Piceno Y.M."/>
            <person name="Andersen G.L."/>
            <person name="Banfield J.F."/>
        </authorList>
    </citation>
    <scope>NUCLEOTIDE SEQUENCE [LARGE SCALE GENOMIC DNA]</scope>
    <source>
        <strain evidence="2">56_747</strain>
    </source>
</reference>
<evidence type="ECO:0000313" key="4">
    <source>
        <dbReference type="Proteomes" id="UP000057043"/>
    </source>
</evidence>
<name>A0A101IMM0_9EURY</name>
<dbReference type="EMBL" id="LGHB01000001">
    <property type="protein sequence ID" value="KUK97665.1"/>
    <property type="molecule type" value="Genomic_DNA"/>
</dbReference>